<evidence type="ECO:0000256" key="8">
    <source>
        <dbReference type="ARBA" id="ARBA00035418"/>
    </source>
</evidence>
<comment type="subcellular location">
    <subcellularLocation>
        <location evidence="1">Mitochondrion</location>
    </subcellularLocation>
</comment>
<dbReference type="InterPro" id="IPR019338">
    <property type="entry name" value="Ribosomal_bL35m"/>
</dbReference>
<sequence length="155" mass="18614">MLKNSVLTALKSSQTVSTFRTIANIPAHEHHIRFDMKVGRKRPCSDALDRFKRLNNGMWIRAHPGRNKLRYMKDDVWQRTSTYFETCTQEECRILDKLTTPYWLRPKHYPNDPYQAYHVRHDLSSPRVDDRNQLVRERKKVLLDDTTSQRHFRDC</sequence>
<dbReference type="Proteomes" id="UP000835052">
    <property type="component" value="Unassembled WGS sequence"/>
</dbReference>
<protein>
    <recommendedName>
        <fullName evidence="7">Large ribosomal subunit protein bL35m</fullName>
    </recommendedName>
    <alternativeName>
        <fullName evidence="8">39S ribosomal protein L35, mitochondrial</fullName>
    </alternativeName>
</protein>
<comment type="similarity">
    <text evidence="2">Belongs to the bacterial ribosomal protein bL35 family.</text>
</comment>
<evidence type="ECO:0000256" key="6">
    <source>
        <dbReference type="ARBA" id="ARBA00023274"/>
    </source>
</evidence>
<evidence type="ECO:0000256" key="4">
    <source>
        <dbReference type="ARBA" id="ARBA00022980"/>
    </source>
</evidence>
<keyword evidence="10" id="KW-1185">Reference proteome</keyword>
<comment type="caution">
    <text evidence="9">The sequence shown here is derived from an EMBL/GenBank/DDBJ whole genome shotgun (WGS) entry which is preliminary data.</text>
</comment>
<dbReference type="OrthoDB" id="5847109at2759"/>
<keyword evidence="5" id="KW-0496">Mitochondrion</keyword>
<accession>A0A8S1H4A9</accession>
<evidence type="ECO:0000313" key="10">
    <source>
        <dbReference type="Proteomes" id="UP000835052"/>
    </source>
</evidence>
<organism evidence="9 10">
    <name type="scientific">Caenorhabditis auriculariae</name>
    <dbReference type="NCBI Taxonomy" id="2777116"/>
    <lineage>
        <taxon>Eukaryota</taxon>
        <taxon>Metazoa</taxon>
        <taxon>Ecdysozoa</taxon>
        <taxon>Nematoda</taxon>
        <taxon>Chromadorea</taxon>
        <taxon>Rhabditida</taxon>
        <taxon>Rhabditina</taxon>
        <taxon>Rhabditomorpha</taxon>
        <taxon>Rhabditoidea</taxon>
        <taxon>Rhabditidae</taxon>
        <taxon>Peloderinae</taxon>
        <taxon>Caenorhabditis</taxon>
    </lineage>
</organism>
<proteinExistence type="inferred from homology"/>
<keyword evidence="4" id="KW-0689">Ribosomal protein</keyword>
<dbReference type="AlphaFoldDB" id="A0A8S1H4A9"/>
<evidence type="ECO:0000256" key="7">
    <source>
        <dbReference type="ARBA" id="ARBA00035273"/>
    </source>
</evidence>
<evidence type="ECO:0000256" key="5">
    <source>
        <dbReference type="ARBA" id="ARBA00023128"/>
    </source>
</evidence>
<dbReference type="EMBL" id="CAJGYM010000008">
    <property type="protein sequence ID" value="CAD6188240.1"/>
    <property type="molecule type" value="Genomic_DNA"/>
</dbReference>
<dbReference type="GO" id="GO:0005840">
    <property type="term" value="C:ribosome"/>
    <property type="evidence" value="ECO:0007669"/>
    <property type="project" value="UniProtKB-KW"/>
</dbReference>
<evidence type="ECO:0000256" key="1">
    <source>
        <dbReference type="ARBA" id="ARBA00004173"/>
    </source>
</evidence>
<dbReference type="PANTHER" id="PTHR15909">
    <property type="entry name" value="39S RIBOSOMAL PROTEIN L35, MITOCHONDRIAL"/>
    <property type="match status" value="1"/>
</dbReference>
<reference evidence="9" key="1">
    <citation type="submission" date="2020-10" db="EMBL/GenBank/DDBJ databases">
        <authorList>
            <person name="Kikuchi T."/>
        </authorList>
    </citation>
    <scope>NUCLEOTIDE SEQUENCE</scope>
    <source>
        <strain evidence="9">NKZ352</strain>
    </source>
</reference>
<keyword evidence="6" id="KW-0687">Ribonucleoprotein</keyword>
<evidence type="ECO:0000313" key="9">
    <source>
        <dbReference type="EMBL" id="CAD6188240.1"/>
    </source>
</evidence>
<dbReference type="GO" id="GO:1990904">
    <property type="term" value="C:ribonucleoprotein complex"/>
    <property type="evidence" value="ECO:0007669"/>
    <property type="project" value="UniProtKB-KW"/>
</dbReference>
<dbReference type="PANTHER" id="PTHR15909:SF0">
    <property type="entry name" value="LARGE RIBOSOMAL SUBUNIT PROTEIN BL35M"/>
    <property type="match status" value="1"/>
</dbReference>
<keyword evidence="3" id="KW-0809">Transit peptide</keyword>
<gene>
    <name evidence="9" type="ORF">CAUJ_LOCUS4159</name>
</gene>
<dbReference type="GO" id="GO:0005739">
    <property type="term" value="C:mitochondrion"/>
    <property type="evidence" value="ECO:0007669"/>
    <property type="project" value="UniProtKB-SubCell"/>
</dbReference>
<name>A0A8S1H4A9_9PELO</name>
<dbReference type="InterPro" id="IPR021137">
    <property type="entry name" value="Ribosomal_bL35-like"/>
</dbReference>
<evidence type="ECO:0000256" key="2">
    <source>
        <dbReference type="ARBA" id="ARBA00006598"/>
    </source>
</evidence>
<evidence type="ECO:0000256" key="3">
    <source>
        <dbReference type="ARBA" id="ARBA00022946"/>
    </source>
</evidence>
<dbReference type="Pfam" id="PF01632">
    <property type="entry name" value="Ribosomal_L35p"/>
    <property type="match status" value="1"/>
</dbReference>